<dbReference type="EC" id="4.1.1.19" evidence="4"/>
<dbReference type="AlphaFoldDB" id="A0A6J4VY95"/>
<keyword evidence="2" id="KW-0663">Pyridoxal phosphate</keyword>
<dbReference type="PANTHER" id="PTHR43295">
    <property type="entry name" value="ARGININE DECARBOXYLASE"/>
    <property type="match status" value="1"/>
</dbReference>
<dbReference type="InterPro" id="IPR022644">
    <property type="entry name" value="De-COase2_N"/>
</dbReference>
<dbReference type="InterPro" id="IPR002985">
    <property type="entry name" value="Arg_decrbxlase"/>
</dbReference>
<feature type="domain" description="Orn/DAP/Arg decarboxylase 2 N-terminal" evidence="3">
    <location>
        <begin position="88"/>
        <end position="327"/>
    </location>
</feature>
<evidence type="ECO:0000259" key="3">
    <source>
        <dbReference type="Pfam" id="PF02784"/>
    </source>
</evidence>
<keyword evidence="4" id="KW-0456">Lyase</keyword>
<name>A0A6J4VY95_9BACT</name>
<evidence type="ECO:0000256" key="1">
    <source>
        <dbReference type="ARBA" id="ARBA00001933"/>
    </source>
</evidence>
<dbReference type="GO" id="GO:0008295">
    <property type="term" value="P:spermidine biosynthetic process"/>
    <property type="evidence" value="ECO:0007669"/>
    <property type="project" value="InterPro"/>
</dbReference>
<dbReference type="PANTHER" id="PTHR43295:SF9">
    <property type="entry name" value="BIOSYNTHETIC ARGININE DECARBOXYLASE"/>
    <property type="match status" value="1"/>
</dbReference>
<dbReference type="EMBL" id="CADCWN010000382">
    <property type="protein sequence ID" value="CAA9589728.1"/>
    <property type="molecule type" value="Genomic_DNA"/>
</dbReference>
<proteinExistence type="predicted"/>
<reference evidence="4" key="1">
    <citation type="submission" date="2020-02" db="EMBL/GenBank/DDBJ databases">
        <authorList>
            <person name="Meier V. D."/>
        </authorList>
    </citation>
    <scope>NUCLEOTIDE SEQUENCE</scope>
    <source>
        <strain evidence="4">AVDCRST_MAG18</strain>
    </source>
</reference>
<dbReference type="SUPFAM" id="SSF51419">
    <property type="entry name" value="PLP-binding barrel"/>
    <property type="match status" value="1"/>
</dbReference>
<dbReference type="InterPro" id="IPR029066">
    <property type="entry name" value="PLP-binding_barrel"/>
</dbReference>
<dbReference type="Gene3D" id="2.40.37.10">
    <property type="entry name" value="Lyase, Ornithine Decarboxylase, Chain A, domain 1"/>
    <property type="match status" value="1"/>
</dbReference>
<protein>
    <submittedName>
        <fullName evidence="4">Biosynthetic arginine decarboxylase</fullName>
        <ecNumber evidence="4">4.1.1.19</ecNumber>
    </submittedName>
</protein>
<dbReference type="GO" id="GO:0008792">
    <property type="term" value="F:arginine decarboxylase activity"/>
    <property type="evidence" value="ECO:0007669"/>
    <property type="project" value="UniProtKB-EC"/>
</dbReference>
<dbReference type="GO" id="GO:0006527">
    <property type="term" value="P:L-arginine catabolic process"/>
    <property type="evidence" value="ECO:0007669"/>
    <property type="project" value="InterPro"/>
</dbReference>
<evidence type="ECO:0000256" key="2">
    <source>
        <dbReference type="ARBA" id="ARBA00022898"/>
    </source>
</evidence>
<dbReference type="Pfam" id="PF02784">
    <property type="entry name" value="Orn_Arg_deC_N"/>
    <property type="match status" value="1"/>
</dbReference>
<evidence type="ECO:0000313" key="4">
    <source>
        <dbReference type="EMBL" id="CAA9589728.1"/>
    </source>
</evidence>
<accession>A0A6J4VY95</accession>
<sequence>MTPQETPANTYLDWLRARYPAHVRDDGHLNDFLSVRANRLHFRDLDLYATVREYGSPLELVYTPLITERVSRMIAIFDEARAATDYRGEFIYANATKANVAEEVIRHALLGGAHYETSSSYDIDIARLLWRRGILPGERLLINNGFKIASYAENIKALRREGYRNILPVFDGPEEIAAFADFELPLAVGLRQRIDHGVTTLAQLDSVESRFGMGFAELSAQAERIAALPTLTLKLYHAMLGSQLDDEERFVESLLFAVECYCTLKEVHPTLEYFDFGGGVPVPYSLDFDFDYAHFARLLLAGVRGVCARRGVPEPTIVGEFGRYTTAEHGAHLFRVIEEKPTAQGDAHWYIVDSSLMVALPDSWGIGQKFIVLPLNGYDRPPSQVWLGGLTCDSDDVYREGGTPGYLTLPQLRPDEPLYLGFFGTGAYQEMLSGVHGVHHCLLPEAKELIIEHDPGSGSETRRVVQGQSSAAVLAMLGYDRYLTDDSQASTAEKRSTSR</sequence>
<dbReference type="SUPFAM" id="SSF50621">
    <property type="entry name" value="Alanine racemase C-terminal domain-like"/>
    <property type="match status" value="1"/>
</dbReference>
<organism evidence="4">
    <name type="scientific">uncultured Thermomicrobiales bacterium</name>
    <dbReference type="NCBI Taxonomy" id="1645740"/>
    <lineage>
        <taxon>Bacteria</taxon>
        <taxon>Pseudomonadati</taxon>
        <taxon>Thermomicrobiota</taxon>
        <taxon>Thermomicrobia</taxon>
        <taxon>Thermomicrobiales</taxon>
        <taxon>environmental samples</taxon>
    </lineage>
</organism>
<dbReference type="InterPro" id="IPR009006">
    <property type="entry name" value="Ala_racemase/Decarboxylase_C"/>
</dbReference>
<dbReference type="Gene3D" id="3.20.20.10">
    <property type="entry name" value="Alanine racemase"/>
    <property type="match status" value="1"/>
</dbReference>
<comment type="cofactor">
    <cofactor evidence="1">
        <name>pyridoxal 5'-phosphate</name>
        <dbReference type="ChEBI" id="CHEBI:597326"/>
    </cofactor>
</comment>
<gene>
    <name evidence="4" type="ORF">AVDCRST_MAG18-4727</name>
</gene>